<keyword evidence="2" id="KW-0808">Transferase</keyword>
<dbReference type="Gene3D" id="3.40.225.10">
    <property type="entry name" value="Class II aldolase/adducin N-terminal domain"/>
    <property type="match status" value="1"/>
</dbReference>
<dbReference type="PANTHER" id="PTHR40730:SF4">
    <property type="entry name" value="TRANSCRIPTIONAL REGULATOR"/>
    <property type="match status" value="1"/>
</dbReference>
<protein>
    <submittedName>
        <fullName evidence="2">Phosphomethylpyrimidine kinase</fullName>
    </submittedName>
</protein>
<gene>
    <name evidence="2" type="ORF">CUJ86_04915</name>
</gene>
<organism evidence="2 3">
    <name type="scientific">Methanofollis fontis</name>
    <dbReference type="NCBI Taxonomy" id="2052832"/>
    <lineage>
        <taxon>Archaea</taxon>
        <taxon>Methanobacteriati</taxon>
        <taxon>Methanobacteriota</taxon>
        <taxon>Stenosarchaea group</taxon>
        <taxon>Methanomicrobia</taxon>
        <taxon>Methanomicrobiales</taxon>
        <taxon>Methanomicrobiaceae</taxon>
        <taxon>Methanofollis</taxon>
    </lineage>
</organism>
<dbReference type="AlphaFoldDB" id="A0A483CNS6"/>
<dbReference type="InterPro" id="IPR019293">
    <property type="entry name" value="ThiN"/>
</dbReference>
<evidence type="ECO:0000313" key="3">
    <source>
        <dbReference type="Proteomes" id="UP000292580"/>
    </source>
</evidence>
<accession>A0A483CNS6</accession>
<name>A0A483CNS6_9EURY</name>
<evidence type="ECO:0000259" key="1">
    <source>
        <dbReference type="Pfam" id="PF10120"/>
    </source>
</evidence>
<dbReference type="Proteomes" id="UP000292580">
    <property type="component" value="Unassembled WGS sequence"/>
</dbReference>
<dbReference type="InterPro" id="IPR036409">
    <property type="entry name" value="Aldolase_II/adducin_N_sf"/>
</dbReference>
<keyword evidence="2" id="KW-0418">Kinase</keyword>
<dbReference type="GO" id="GO:0016301">
    <property type="term" value="F:kinase activity"/>
    <property type="evidence" value="ECO:0007669"/>
    <property type="project" value="UniProtKB-KW"/>
</dbReference>
<dbReference type="Pfam" id="PF10120">
    <property type="entry name" value="ThiN"/>
    <property type="match status" value="1"/>
</dbReference>
<dbReference type="RefSeq" id="WP_130646444.1">
    <property type="nucleotide sequence ID" value="NZ_PGCL01000002.1"/>
</dbReference>
<dbReference type="SUPFAM" id="SSF53639">
    <property type="entry name" value="AraD/HMP-PK domain-like"/>
    <property type="match status" value="1"/>
</dbReference>
<dbReference type="PANTHER" id="PTHR40730">
    <property type="entry name" value="TRANSCRIPTIONAL REGULATOR PROTEIN-LIKE PROTEIN"/>
    <property type="match status" value="1"/>
</dbReference>
<reference evidence="2 3" key="1">
    <citation type="submission" date="2017-11" db="EMBL/GenBank/DDBJ databases">
        <title>Isolation and Characterization of Methanofollis Species from Methane Seep Offshore SW Taiwan.</title>
        <authorList>
            <person name="Teng N.-H."/>
            <person name="Lai M.-C."/>
            <person name="Chen S.-C."/>
        </authorList>
    </citation>
    <scope>NUCLEOTIDE SEQUENCE [LARGE SCALE GENOMIC DNA]</scope>
    <source>
        <strain evidence="2 3">FWC-SCC2</strain>
    </source>
</reference>
<evidence type="ECO:0000313" key="2">
    <source>
        <dbReference type="EMBL" id="TAJ44650.1"/>
    </source>
</evidence>
<dbReference type="EMBL" id="PGCL01000002">
    <property type="protein sequence ID" value="TAJ44650.1"/>
    <property type="molecule type" value="Genomic_DNA"/>
</dbReference>
<comment type="caution">
    <text evidence="2">The sequence shown here is derived from an EMBL/GenBank/DDBJ whole genome shotgun (WGS) entry which is preliminary data.</text>
</comment>
<dbReference type="OrthoDB" id="26806at2157"/>
<proteinExistence type="predicted"/>
<keyword evidence="3" id="KW-1185">Reference proteome</keyword>
<sequence>MSDEERDRVVGRLAAALDLIRTGMDPCLIPEVGTNIAYALEGAREPDEVAAVQGRIVRLGGAVHPVGEIAFGASDHVARIVLTAMRFDPRVRAAANIRFAEPILHELEEMMLDIRYFDRAQEPPGIRTMDWGVASCCKTGVPDIIYDRGAVGKEPMIRILAEDPVEIAHNILKVSGRIKNTNSWDRCEWE</sequence>
<feature type="domain" description="Thiamine-phosphate synthase ThiN" evidence="1">
    <location>
        <begin position="15"/>
        <end position="172"/>
    </location>
</feature>